<dbReference type="Gene3D" id="2.40.50.1020">
    <property type="entry name" value="LytTr DNA-binding domain"/>
    <property type="match status" value="1"/>
</dbReference>
<accession>A0A174DDV7</accession>
<dbReference type="InterPro" id="IPR007492">
    <property type="entry name" value="LytTR_DNA-bd_dom"/>
</dbReference>
<dbReference type="Proteomes" id="UP000095594">
    <property type="component" value="Unassembled WGS sequence"/>
</dbReference>
<dbReference type="AlphaFoldDB" id="A0A174DDV7"/>
<dbReference type="PANTHER" id="PTHR37299">
    <property type="entry name" value="TRANSCRIPTIONAL REGULATOR-RELATED"/>
    <property type="match status" value="1"/>
</dbReference>
<dbReference type="EMBL" id="CYZX01000006">
    <property type="protein sequence ID" value="CUO22235.1"/>
    <property type="molecule type" value="Genomic_DNA"/>
</dbReference>
<dbReference type="PANTHER" id="PTHR37299:SF4">
    <property type="entry name" value="TRANSCRIPTIONAL REGULATOR"/>
    <property type="match status" value="1"/>
</dbReference>
<gene>
    <name evidence="2" type="ORF">ERS852471_01169</name>
</gene>
<dbReference type="InterPro" id="IPR046947">
    <property type="entry name" value="LytR-like"/>
</dbReference>
<protein>
    <submittedName>
        <fullName evidence="2">Response regulator receiver protein</fullName>
    </submittedName>
</protein>
<evidence type="ECO:0000313" key="3">
    <source>
        <dbReference type="Proteomes" id="UP000095594"/>
    </source>
</evidence>
<dbReference type="PROSITE" id="PS50930">
    <property type="entry name" value="HTH_LYTTR"/>
    <property type="match status" value="1"/>
</dbReference>
<evidence type="ECO:0000313" key="2">
    <source>
        <dbReference type="EMBL" id="CUO22235.1"/>
    </source>
</evidence>
<dbReference type="Pfam" id="PF04397">
    <property type="entry name" value="LytTR"/>
    <property type="match status" value="1"/>
</dbReference>
<dbReference type="GO" id="GO:0000156">
    <property type="term" value="F:phosphorelay response regulator activity"/>
    <property type="evidence" value="ECO:0007669"/>
    <property type="project" value="InterPro"/>
</dbReference>
<feature type="domain" description="HTH LytTR-type" evidence="1">
    <location>
        <begin position="41"/>
        <end position="145"/>
    </location>
</feature>
<evidence type="ECO:0000259" key="1">
    <source>
        <dbReference type="PROSITE" id="PS50930"/>
    </source>
</evidence>
<organism evidence="2 3">
    <name type="scientific">Clostridium disporicum</name>
    <dbReference type="NCBI Taxonomy" id="84024"/>
    <lineage>
        <taxon>Bacteria</taxon>
        <taxon>Bacillati</taxon>
        <taxon>Bacillota</taxon>
        <taxon>Clostridia</taxon>
        <taxon>Eubacteriales</taxon>
        <taxon>Clostridiaceae</taxon>
        <taxon>Clostridium</taxon>
    </lineage>
</organism>
<dbReference type="GO" id="GO:0003677">
    <property type="term" value="F:DNA binding"/>
    <property type="evidence" value="ECO:0007669"/>
    <property type="project" value="InterPro"/>
</dbReference>
<dbReference type="SMART" id="SM00850">
    <property type="entry name" value="LytTR"/>
    <property type="match status" value="1"/>
</dbReference>
<dbReference type="OrthoDB" id="9808614at2"/>
<reference evidence="2 3" key="1">
    <citation type="submission" date="2015-09" db="EMBL/GenBank/DDBJ databases">
        <authorList>
            <consortium name="Pathogen Informatics"/>
        </authorList>
    </citation>
    <scope>NUCLEOTIDE SEQUENCE [LARGE SCALE GENOMIC DNA]</scope>
    <source>
        <strain evidence="2 3">2789STDY5834856</strain>
    </source>
</reference>
<sequence length="145" mass="17040">MRIIINESEDIEELEIVVNCKRVDENLLKMIATIRAFDRKITGTKDGKLFILDVDHIYYFESVDKKTFIYLHKDVYESSLRLYELEDKFANSDFFRASKSTIINLSKIKVITPVFGGKLEVILENNEKLVVSRQYVPLLKRKLNF</sequence>
<proteinExistence type="predicted"/>
<dbReference type="RefSeq" id="WP_055264683.1">
    <property type="nucleotide sequence ID" value="NZ_CABIXQ010000006.1"/>
</dbReference>
<name>A0A174DDV7_9CLOT</name>